<keyword evidence="2" id="KW-0812">Transmembrane</keyword>
<proteinExistence type="predicted"/>
<evidence type="ECO:0000313" key="5">
    <source>
        <dbReference type="Proteomes" id="UP001206206"/>
    </source>
</evidence>
<evidence type="ECO:0000256" key="1">
    <source>
        <dbReference type="SAM" id="MobiDB-lite"/>
    </source>
</evidence>
<dbReference type="RefSeq" id="WP_255926100.1">
    <property type="nucleotide sequence ID" value="NZ_JANFNH010000005.1"/>
</dbReference>
<dbReference type="GO" id="GO:0008168">
    <property type="term" value="F:methyltransferase activity"/>
    <property type="evidence" value="ECO:0007669"/>
    <property type="project" value="UniProtKB-KW"/>
</dbReference>
<dbReference type="SUPFAM" id="SSF53335">
    <property type="entry name" value="S-adenosyl-L-methionine-dependent methyltransferases"/>
    <property type="match status" value="1"/>
</dbReference>
<evidence type="ECO:0000313" key="4">
    <source>
        <dbReference type="EMBL" id="MCQ4042103.1"/>
    </source>
</evidence>
<feature type="transmembrane region" description="Helical" evidence="2">
    <location>
        <begin position="46"/>
        <end position="63"/>
    </location>
</feature>
<keyword evidence="4" id="KW-0808">Transferase</keyword>
<organism evidence="4 5">
    <name type="scientific">Streptantibioticus rubrisoli</name>
    <dbReference type="NCBI Taxonomy" id="1387313"/>
    <lineage>
        <taxon>Bacteria</taxon>
        <taxon>Bacillati</taxon>
        <taxon>Actinomycetota</taxon>
        <taxon>Actinomycetes</taxon>
        <taxon>Kitasatosporales</taxon>
        <taxon>Streptomycetaceae</taxon>
        <taxon>Streptantibioticus</taxon>
    </lineage>
</organism>
<protein>
    <submittedName>
        <fullName evidence="4">Class I SAM-dependent methyltransferase</fullName>
    </submittedName>
</protein>
<sequence length="252" mass="27304">MTTESADRAPAPSGALRVVTYNWPLYLTGAAAVGVGAVVGRRHRAAWAGGALAAWWLSASVLASHRVYDRSPLHTWRWLDGVLPDGPGDHLVVSAGLDEASAVLRARYPGAAQTVADLYDALPVTEPSLRRARRRVPPRPGSLPARPQRLPGADASYDTVIAPFAAHELRRAVDREALLEECARVLRPGGAVVLVEHCRDAANAVVYGPGAWHFMPRREWFRLAARSGLTVAHEGRIAGYVTVLVLRKWRAV</sequence>
<dbReference type="GO" id="GO:0032259">
    <property type="term" value="P:methylation"/>
    <property type="evidence" value="ECO:0007669"/>
    <property type="project" value="UniProtKB-KW"/>
</dbReference>
<name>A0ABT1PCZ3_9ACTN</name>
<keyword evidence="2" id="KW-1133">Transmembrane helix</keyword>
<dbReference type="CDD" id="cd02440">
    <property type="entry name" value="AdoMet_MTases"/>
    <property type="match status" value="1"/>
</dbReference>
<evidence type="ECO:0000259" key="3">
    <source>
        <dbReference type="Pfam" id="PF08241"/>
    </source>
</evidence>
<reference evidence="4 5" key="1">
    <citation type="submission" date="2022-06" db="EMBL/GenBank/DDBJ databases">
        <title>Draft genome sequence of type strain Streptomyces rubrisoli DSM 42083.</title>
        <authorList>
            <person name="Duangmal K."/>
            <person name="Klaysubun C."/>
        </authorList>
    </citation>
    <scope>NUCLEOTIDE SEQUENCE [LARGE SCALE GENOMIC DNA]</scope>
    <source>
        <strain evidence="4 5">DSM 42083</strain>
    </source>
</reference>
<evidence type="ECO:0000256" key="2">
    <source>
        <dbReference type="SAM" id="Phobius"/>
    </source>
</evidence>
<keyword evidence="2" id="KW-0472">Membrane</keyword>
<dbReference type="InterPro" id="IPR013216">
    <property type="entry name" value="Methyltransf_11"/>
</dbReference>
<comment type="caution">
    <text evidence="4">The sequence shown here is derived from an EMBL/GenBank/DDBJ whole genome shotgun (WGS) entry which is preliminary data.</text>
</comment>
<feature type="transmembrane region" description="Helical" evidence="2">
    <location>
        <begin position="20"/>
        <end position="39"/>
    </location>
</feature>
<feature type="region of interest" description="Disordered" evidence="1">
    <location>
        <begin position="130"/>
        <end position="150"/>
    </location>
</feature>
<gene>
    <name evidence="4" type="ORF">NON19_08655</name>
</gene>
<feature type="domain" description="Methyltransferase type 11" evidence="3">
    <location>
        <begin position="124"/>
        <end position="193"/>
    </location>
</feature>
<keyword evidence="5" id="KW-1185">Reference proteome</keyword>
<dbReference type="EMBL" id="JANFNH010000005">
    <property type="protein sequence ID" value="MCQ4042103.1"/>
    <property type="molecule type" value="Genomic_DNA"/>
</dbReference>
<dbReference type="Proteomes" id="UP001206206">
    <property type="component" value="Unassembled WGS sequence"/>
</dbReference>
<keyword evidence="4" id="KW-0489">Methyltransferase</keyword>
<accession>A0ABT1PCZ3</accession>
<dbReference type="InterPro" id="IPR029063">
    <property type="entry name" value="SAM-dependent_MTases_sf"/>
</dbReference>
<dbReference type="Pfam" id="PF08241">
    <property type="entry name" value="Methyltransf_11"/>
    <property type="match status" value="1"/>
</dbReference>
<dbReference type="Gene3D" id="3.40.50.150">
    <property type="entry name" value="Vaccinia Virus protein VP39"/>
    <property type="match status" value="1"/>
</dbReference>